<proteinExistence type="predicted"/>
<dbReference type="Proteomes" id="UP000066124">
    <property type="component" value="Chromosome"/>
</dbReference>
<accession>A0A0K1IQD3</accession>
<dbReference type="EMBL" id="CP011947">
    <property type="protein sequence ID" value="AKU06518.1"/>
    <property type="molecule type" value="Genomic_DNA"/>
</dbReference>
<name>A0A0K1IQD3_HALGI</name>
<dbReference type="KEGG" id="hgi:ABY42_01700"/>
<dbReference type="PATRIC" id="fig|35746.4.peg.362"/>
<reference evidence="3" key="1">
    <citation type="journal article" date="2015" name="J. Biotechnol.">
        <title>Complete genome sequence of Haloferax gibbonsii strain ARA6, a potential producer of polyhydroxyalkanoates and halocins isolated from Araruama, Rio de Janeiro, Brasil.</title>
        <authorList>
            <person name="Pinto L.H."/>
            <person name="D'Alincourt Carvalho-Assef A.P."/>
            <person name="Vieira R.P."/>
            <person name="Clementino M.M."/>
            <person name="Albano R.M."/>
        </authorList>
    </citation>
    <scope>NUCLEOTIDE SEQUENCE [LARGE SCALE GENOMIC DNA]</scope>
    <source>
        <strain evidence="3">ARA6</strain>
    </source>
</reference>
<sequence>MSTPLTYNTELAEAGNSKPVKGAMLKQTTLRAGNEIVVYEESCPADKYLFWGFGYRNKQAGNASHIYAQLKASGNGSADAGDAIKGDLIAVVTDSEGRDVLHRYNIGDLETLADAAADPRTERPIMPALAPIAREDQRIQLRIVADEESDGAEIDPSASSARIYHGKLN</sequence>
<dbReference type="RefSeq" id="WP_050458541.1">
    <property type="nucleotide sequence ID" value="NZ_CP011947.1"/>
</dbReference>
<evidence type="ECO:0000256" key="1">
    <source>
        <dbReference type="SAM" id="MobiDB-lite"/>
    </source>
</evidence>
<evidence type="ECO:0000313" key="2">
    <source>
        <dbReference type="EMBL" id="AKU06518.1"/>
    </source>
</evidence>
<gene>
    <name evidence="2" type="ORF">ABY42_01700</name>
</gene>
<evidence type="ECO:0000313" key="3">
    <source>
        <dbReference type="Proteomes" id="UP000066124"/>
    </source>
</evidence>
<feature type="region of interest" description="Disordered" evidence="1">
    <location>
        <begin position="147"/>
        <end position="169"/>
    </location>
</feature>
<organism evidence="2 3">
    <name type="scientific">Haloferax gibbonsii</name>
    <dbReference type="NCBI Taxonomy" id="35746"/>
    <lineage>
        <taxon>Archaea</taxon>
        <taxon>Methanobacteriati</taxon>
        <taxon>Methanobacteriota</taxon>
        <taxon>Stenosarchaea group</taxon>
        <taxon>Halobacteria</taxon>
        <taxon>Halobacteriales</taxon>
        <taxon>Haloferacaceae</taxon>
        <taxon>Haloferax</taxon>
    </lineage>
</organism>
<dbReference type="GeneID" id="25244635"/>
<protein>
    <submittedName>
        <fullName evidence="2">Uncharacterized protein</fullName>
    </submittedName>
</protein>
<dbReference type="AlphaFoldDB" id="A0A0K1IQD3"/>